<evidence type="ECO:0000256" key="1">
    <source>
        <dbReference type="PROSITE-ProRule" id="PRU00122"/>
    </source>
</evidence>
<feature type="disulfide bond" evidence="1">
    <location>
        <begin position="152"/>
        <end position="179"/>
    </location>
</feature>
<dbReference type="Pfam" id="PF02210">
    <property type="entry name" value="Laminin_G_2"/>
    <property type="match status" value="1"/>
</dbReference>
<dbReference type="SUPFAM" id="SSF49899">
    <property type="entry name" value="Concanavalin A-like lectins/glucanases"/>
    <property type="match status" value="1"/>
</dbReference>
<reference evidence="4" key="1">
    <citation type="submission" date="2025-08" db="UniProtKB">
        <authorList>
            <consortium name="RefSeq"/>
        </authorList>
    </citation>
    <scope>IDENTIFICATION</scope>
</reference>
<dbReference type="InterPro" id="IPR050372">
    <property type="entry name" value="Neurexin-related_CASP"/>
</dbReference>
<evidence type="ECO:0000259" key="2">
    <source>
        <dbReference type="PROSITE" id="PS50025"/>
    </source>
</evidence>
<gene>
    <name evidence="4" type="primary">LOC105360021</name>
</gene>
<evidence type="ECO:0000313" key="3">
    <source>
        <dbReference type="Proteomes" id="UP000695007"/>
    </source>
</evidence>
<keyword evidence="1" id="KW-1015">Disulfide bond</keyword>
<protein>
    <submittedName>
        <fullName evidence="4">Pikachurin-like</fullName>
    </submittedName>
</protein>
<sequence>MNDVTFRGDGWLELSNSIMTHKDEKEMIGFEVSTNKTNGLIMWHGNKFIKRITNNYIALAIIDGYIECQYNLGSGPVILRITTIKIDDGQRHRIIVKRDGRNGSIELDGEHIEIGISDGHNEQLEISENVFIGGVPDPLITLEKFYVGFSGCIYTLEVQDSGAINIGKNAIRGKNVSPCTRARWIPSSLVFTDAEENMFDAFVPPPPVNIIHPKPTVNKASIFFIGDTESNALVD</sequence>
<dbReference type="AlphaFoldDB" id="A0AAJ6VMJ6"/>
<dbReference type="InterPro" id="IPR001791">
    <property type="entry name" value="Laminin_G"/>
</dbReference>
<dbReference type="PANTHER" id="PTHR15036">
    <property type="entry name" value="PIKACHURIN-LIKE PROTEIN"/>
    <property type="match status" value="1"/>
</dbReference>
<dbReference type="GO" id="GO:0016020">
    <property type="term" value="C:membrane"/>
    <property type="evidence" value="ECO:0007669"/>
    <property type="project" value="UniProtKB-SubCell"/>
</dbReference>
<feature type="domain" description="Laminin G" evidence="2">
    <location>
        <begin position="3"/>
        <end position="179"/>
    </location>
</feature>
<dbReference type="KEGG" id="csol:105360021"/>
<dbReference type="Gene3D" id="2.60.120.200">
    <property type="match status" value="1"/>
</dbReference>
<accession>A0AAJ6VMJ6</accession>
<evidence type="ECO:0000313" key="4">
    <source>
        <dbReference type="RefSeq" id="XP_011495094.1"/>
    </source>
</evidence>
<dbReference type="GeneID" id="105360021"/>
<organism evidence="3 4">
    <name type="scientific">Ceratosolen solmsi marchali</name>
    <dbReference type="NCBI Taxonomy" id="326594"/>
    <lineage>
        <taxon>Eukaryota</taxon>
        <taxon>Metazoa</taxon>
        <taxon>Ecdysozoa</taxon>
        <taxon>Arthropoda</taxon>
        <taxon>Hexapoda</taxon>
        <taxon>Insecta</taxon>
        <taxon>Pterygota</taxon>
        <taxon>Neoptera</taxon>
        <taxon>Endopterygota</taxon>
        <taxon>Hymenoptera</taxon>
        <taxon>Apocrita</taxon>
        <taxon>Proctotrupomorpha</taxon>
        <taxon>Chalcidoidea</taxon>
        <taxon>Agaonidae</taxon>
        <taxon>Agaoninae</taxon>
        <taxon>Ceratosolen</taxon>
    </lineage>
</organism>
<dbReference type="Proteomes" id="UP000695007">
    <property type="component" value="Unplaced"/>
</dbReference>
<dbReference type="RefSeq" id="XP_011495094.1">
    <property type="nucleotide sequence ID" value="XM_011496792.1"/>
</dbReference>
<keyword evidence="3" id="KW-1185">Reference proteome</keyword>
<dbReference type="CDD" id="cd00110">
    <property type="entry name" value="LamG"/>
    <property type="match status" value="1"/>
</dbReference>
<proteinExistence type="predicted"/>
<dbReference type="SMART" id="SM00282">
    <property type="entry name" value="LamG"/>
    <property type="match status" value="1"/>
</dbReference>
<dbReference type="PROSITE" id="PS50025">
    <property type="entry name" value="LAM_G_DOMAIN"/>
    <property type="match status" value="1"/>
</dbReference>
<dbReference type="PANTHER" id="PTHR15036:SF85">
    <property type="entry name" value="SP2353, ISOFORM A"/>
    <property type="match status" value="1"/>
</dbReference>
<name>A0AAJ6VMJ6_9HYME</name>
<dbReference type="InterPro" id="IPR013320">
    <property type="entry name" value="ConA-like_dom_sf"/>
</dbReference>